<feature type="compositionally biased region" description="Acidic residues" evidence="1">
    <location>
        <begin position="69"/>
        <end position="79"/>
    </location>
</feature>
<evidence type="ECO:0000256" key="1">
    <source>
        <dbReference type="SAM" id="MobiDB-lite"/>
    </source>
</evidence>
<feature type="non-terminal residue" evidence="2">
    <location>
        <position position="115"/>
    </location>
</feature>
<feature type="region of interest" description="Disordered" evidence="1">
    <location>
        <begin position="1"/>
        <end position="99"/>
    </location>
</feature>
<evidence type="ECO:0000313" key="3">
    <source>
        <dbReference type="Proteomes" id="UP001529510"/>
    </source>
</evidence>
<dbReference type="AlphaFoldDB" id="A0ABD0Q507"/>
<dbReference type="EMBL" id="JAMKFB020000011">
    <property type="protein sequence ID" value="KAL0181145.1"/>
    <property type="molecule type" value="Genomic_DNA"/>
</dbReference>
<gene>
    <name evidence="2" type="ORF">M9458_023551</name>
</gene>
<sequence length="115" mass="12417">METEEVAAELPAEPTTEVKDAVNTEESKEPTESTDIQHQVTDENKEEPVTEKEGEPSKDDDKPPGDWLEPLEEDCDDVDSQSVDGEAESVAGSEWSGSVVSVRKSIGERSGRGVG</sequence>
<proteinExistence type="predicted"/>
<feature type="compositionally biased region" description="Basic and acidic residues" evidence="1">
    <location>
        <begin position="16"/>
        <end position="31"/>
    </location>
</feature>
<evidence type="ECO:0000313" key="2">
    <source>
        <dbReference type="EMBL" id="KAL0181145.1"/>
    </source>
</evidence>
<dbReference type="Proteomes" id="UP001529510">
    <property type="component" value="Unassembled WGS sequence"/>
</dbReference>
<reference evidence="2 3" key="1">
    <citation type="submission" date="2024-05" db="EMBL/GenBank/DDBJ databases">
        <title>Genome sequencing and assembly of Indian major carp, Cirrhinus mrigala (Hamilton, 1822).</title>
        <authorList>
            <person name="Mohindra V."/>
            <person name="Chowdhury L.M."/>
            <person name="Lal K."/>
            <person name="Jena J.K."/>
        </authorList>
    </citation>
    <scope>NUCLEOTIDE SEQUENCE [LARGE SCALE GENOMIC DNA]</scope>
    <source>
        <strain evidence="2">CM1030</strain>
        <tissue evidence="2">Blood</tissue>
    </source>
</reference>
<protein>
    <submittedName>
        <fullName evidence="2">Uncharacterized protein</fullName>
    </submittedName>
</protein>
<comment type="caution">
    <text evidence="2">The sequence shown here is derived from an EMBL/GenBank/DDBJ whole genome shotgun (WGS) entry which is preliminary data.</text>
</comment>
<feature type="compositionally biased region" description="Basic and acidic residues" evidence="1">
    <location>
        <begin position="40"/>
        <end position="64"/>
    </location>
</feature>
<keyword evidence="3" id="KW-1185">Reference proteome</keyword>
<organism evidence="2 3">
    <name type="scientific">Cirrhinus mrigala</name>
    <name type="common">Mrigala</name>
    <dbReference type="NCBI Taxonomy" id="683832"/>
    <lineage>
        <taxon>Eukaryota</taxon>
        <taxon>Metazoa</taxon>
        <taxon>Chordata</taxon>
        <taxon>Craniata</taxon>
        <taxon>Vertebrata</taxon>
        <taxon>Euteleostomi</taxon>
        <taxon>Actinopterygii</taxon>
        <taxon>Neopterygii</taxon>
        <taxon>Teleostei</taxon>
        <taxon>Ostariophysi</taxon>
        <taxon>Cypriniformes</taxon>
        <taxon>Cyprinidae</taxon>
        <taxon>Labeoninae</taxon>
        <taxon>Labeonini</taxon>
        <taxon>Cirrhinus</taxon>
    </lineage>
</organism>
<accession>A0ABD0Q507</accession>
<name>A0ABD0Q507_CIRMR</name>